<evidence type="ECO:0000313" key="2">
    <source>
        <dbReference type="Proteomes" id="UP000292858"/>
    </source>
</evidence>
<sequence length="123" mass="13911">MAADYPGLLLLSRNEALRAYIDLVLSERGLPLRYFDSAREGLFWLLDHTPRYILLDEELDVDPFAAAARIKHVKRLKAIPLAVLIAPSEKLRTTAEVVRVVPLEKPLTREKLFRFLGMGGELG</sequence>
<keyword evidence="2" id="KW-1185">Reference proteome</keyword>
<accession>A0A4Q9B7F3</accession>
<dbReference type="InterPro" id="IPR011006">
    <property type="entry name" value="CheY-like_superfamily"/>
</dbReference>
<comment type="caution">
    <text evidence="1">The sequence shown here is derived from an EMBL/GenBank/DDBJ whole genome shotgun (WGS) entry which is preliminary data.</text>
</comment>
<dbReference type="OrthoDB" id="34379at2"/>
<dbReference type="RefSeq" id="WP_130839558.1">
    <property type="nucleotide sequence ID" value="NZ_SIJL01000001.1"/>
</dbReference>
<reference evidence="1 2" key="1">
    <citation type="submission" date="2019-02" db="EMBL/GenBank/DDBJ databases">
        <title>Thermus sp. a novel from hot spring.</title>
        <authorList>
            <person name="Zhao Z."/>
        </authorList>
    </citation>
    <scope>NUCLEOTIDE SEQUENCE [LARGE SCALE GENOMIC DNA]</scope>
    <source>
        <strain evidence="1 2">CFH 72773T</strain>
    </source>
</reference>
<evidence type="ECO:0000313" key="1">
    <source>
        <dbReference type="EMBL" id="TBH21742.1"/>
    </source>
</evidence>
<dbReference type="Proteomes" id="UP000292858">
    <property type="component" value="Unassembled WGS sequence"/>
</dbReference>
<dbReference type="Gene3D" id="3.40.50.2300">
    <property type="match status" value="1"/>
</dbReference>
<dbReference type="AlphaFoldDB" id="A0A4Q9B7F3"/>
<name>A0A4Q9B7F3_9DEIN</name>
<dbReference type="EMBL" id="SIJL01000001">
    <property type="protein sequence ID" value="TBH21742.1"/>
    <property type="molecule type" value="Genomic_DNA"/>
</dbReference>
<proteinExistence type="predicted"/>
<organism evidence="1 2">
    <name type="scientific">Thermus thermamylovorans</name>
    <dbReference type="NCBI Taxonomy" id="2509362"/>
    <lineage>
        <taxon>Bacteria</taxon>
        <taxon>Thermotogati</taxon>
        <taxon>Deinococcota</taxon>
        <taxon>Deinococci</taxon>
        <taxon>Thermales</taxon>
        <taxon>Thermaceae</taxon>
        <taxon>Thermus</taxon>
    </lineage>
</organism>
<protein>
    <submittedName>
        <fullName evidence="1">Response regulator</fullName>
    </submittedName>
</protein>
<gene>
    <name evidence="1" type="ORF">ETP66_00430</name>
</gene>
<dbReference type="SUPFAM" id="SSF52172">
    <property type="entry name" value="CheY-like"/>
    <property type="match status" value="1"/>
</dbReference>